<gene>
    <name evidence="7" type="ORF">H5P30_16855</name>
</gene>
<protein>
    <submittedName>
        <fullName evidence="7">Zinc ABC transporter substrate-binding protein</fullName>
    </submittedName>
</protein>
<evidence type="ECO:0000256" key="2">
    <source>
        <dbReference type="ARBA" id="ARBA00022448"/>
    </source>
</evidence>
<keyword evidence="8" id="KW-1185">Reference proteome</keyword>
<dbReference type="GO" id="GO:0030001">
    <property type="term" value="P:metal ion transport"/>
    <property type="evidence" value="ECO:0007669"/>
    <property type="project" value="InterPro"/>
</dbReference>
<keyword evidence="3" id="KW-0479">Metal-binding</keyword>
<dbReference type="PRINTS" id="PR00691">
    <property type="entry name" value="ADHESINB"/>
</dbReference>
<evidence type="ECO:0000256" key="3">
    <source>
        <dbReference type="ARBA" id="ARBA00022723"/>
    </source>
</evidence>
<dbReference type="GO" id="GO:0007155">
    <property type="term" value="P:cell adhesion"/>
    <property type="evidence" value="ECO:0007669"/>
    <property type="project" value="InterPro"/>
</dbReference>
<comment type="caution">
    <text evidence="7">The sequence shown here is derived from an EMBL/GenBank/DDBJ whole genome shotgun (WGS) entry which is preliminary data.</text>
</comment>
<dbReference type="RefSeq" id="WP_185694084.1">
    <property type="nucleotide sequence ID" value="NZ_JACHVA010000127.1"/>
</dbReference>
<feature type="region of interest" description="Disordered" evidence="5">
    <location>
        <begin position="114"/>
        <end position="167"/>
    </location>
</feature>
<dbReference type="SUPFAM" id="SSF53807">
    <property type="entry name" value="Helical backbone' metal receptor"/>
    <property type="match status" value="1"/>
</dbReference>
<keyword evidence="4 6" id="KW-0732">Signal</keyword>
<reference evidence="7 8" key="1">
    <citation type="submission" date="2020-07" db="EMBL/GenBank/DDBJ databases">
        <authorList>
            <person name="Feng X."/>
        </authorList>
    </citation>
    <scope>NUCLEOTIDE SEQUENCE [LARGE SCALE GENOMIC DNA]</scope>
    <source>
        <strain evidence="7 8">JCM14086</strain>
    </source>
</reference>
<sequence>MKSRFIHLLFGLILAMSPVAALEVASLHPLVSELAREVGGDSVTVIDLIEPGNNPHDFDPNPQTFAAASQASLVLISGKGLEDSYLEKLADNLGPDTEIFDVGEGAYTLTFAENLSSPNADPHEDHDDHDGHEDHSEHEEHPSQESEEAPDGHHHHHDHGSVDPHWWHDPDNMRRAAFVLAQKMGEIDPENAEAYNANALAYAREMRSLKRWIRQQIETIPPSDRILATSHLAYGYLCHAYGIQAIAIQGYNREDNASPQELAELIDFLRTHQVRVLFPEIGSNPKSLQSVAQDTGLVIGPPLIADGTGMAPGDGYEEMMRSNVTAIVTGLSD</sequence>
<dbReference type="Proteomes" id="UP000525652">
    <property type="component" value="Unassembled WGS sequence"/>
</dbReference>
<evidence type="ECO:0000256" key="6">
    <source>
        <dbReference type="SAM" id="SignalP"/>
    </source>
</evidence>
<organism evidence="7 8">
    <name type="scientific">Puniceicoccus vermicola</name>
    <dbReference type="NCBI Taxonomy" id="388746"/>
    <lineage>
        <taxon>Bacteria</taxon>
        <taxon>Pseudomonadati</taxon>
        <taxon>Verrucomicrobiota</taxon>
        <taxon>Opitutia</taxon>
        <taxon>Puniceicoccales</taxon>
        <taxon>Puniceicoccaceae</taxon>
        <taxon>Puniceicoccus</taxon>
    </lineage>
</organism>
<evidence type="ECO:0000256" key="4">
    <source>
        <dbReference type="ARBA" id="ARBA00022729"/>
    </source>
</evidence>
<feature type="signal peptide" evidence="6">
    <location>
        <begin position="1"/>
        <end position="21"/>
    </location>
</feature>
<dbReference type="InterPro" id="IPR006127">
    <property type="entry name" value="ZnuA-like"/>
</dbReference>
<dbReference type="AlphaFoldDB" id="A0A7X1E5A3"/>
<dbReference type="GO" id="GO:0030313">
    <property type="term" value="C:cell envelope"/>
    <property type="evidence" value="ECO:0007669"/>
    <property type="project" value="UniProtKB-SubCell"/>
</dbReference>
<evidence type="ECO:0000313" key="8">
    <source>
        <dbReference type="Proteomes" id="UP000525652"/>
    </source>
</evidence>
<dbReference type="GO" id="GO:0046872">
    <property type="term" value="F:metal ion binding"/>
    <property type="evidence" value="ECO:0007669"/>
    <property type="project" value="UniProtKB-KW"/>
</dbReference>
<evidence type="ECO:0000256" key="1">
    <source>
        <dbReference type="ARBA" id="ARBA00004196"/>
    </source>
</evidence>
<accession>A0A7X1E5A3</accession>
<dbReference type="InterPro" id="IPR006129">
    <property type="entry name" value="AdhesinB"/>
</dbReference>
<dbReference type="InterPro" id="IPR050492">
    <property type="entry name" value="Bact_metal-bind_prot9"/>
</dbReference>
<dbReference type="Gene3D" id="3.40.50.1980">
    <property type="entry name" value="Nitrogenase molybdenum iron protein domain"/>
    <property type="match status" value="2"/>
</dbReference>
<name>A0A7X1E5A3_9BACT</name>
<evidence type="ECO:0000313" key="7">
    <source>
        <dbReference type="EMBL" id="MBC2603455.1"/>
    </source>
</evidence>
<proteinExistence type="predicted"/>
<feature type="chain" id="PRO_5030753174" evidence="6">
    <location>
        <begin position="22"/>
        <end position="333"/>
    </location>
</feature>
<evidence type="ECO:0000256" key="5">
    <source>
        <dbReference type="SAM" id="MobiDB-lite"/>
    </source>
</evidence>
<dbReference type="PANTHER" id="PTHR42953:SF1">
    <property type="entry name" value="METAL-BINDING PROTEIN HI_0362-RELATED"/>
    <property type="match status" value="1"/>
</dbReference>
<dbReference type="Pfam" id="PF01297">
    <property type="entry name" value="ZnuA"/>
    <property type="match status" value="1"/>
</dbReference>
<feature type="compositionally biased region" description="Basic and acidic residues" evidence="5">
    <location>
        <begin position="121"/>
        <end position="144"/>
    </location>
</feature>
<dbReference type="PANTHER" id="PTHR42953">
    <property type="entry name" value="HIGH-AFFINITY ZINC UPTAKE SYSTEM PROTEIN ZNUA-RELATED"/>
    <property type="match status" value="1"/>
</dbReference>
<dbReference type="EMBL" id="JACHVA010000127">
    <property type="protein sequence ID" value="MBC2603455.1"/>
    <property type="molecule type" value="Genomic_DNA"/>
</dbReference>
<comment type="subcellular location">
    <subcellularLocation>
        <location evidence="1">Cell envelope</location>
    </subcellularLocation>
</comment>
<keyword evidence="2" id="KW-0813">Transport</keyword>